<evidence type="ECO:0000256" key="2">
    <source>
        <dbReference type="SAM" id="Phobius"/>
    </source>
</evidence>
<dbReference type="SUPFAM" id="SSF82693">
    <property type="entry name" value="Multidrug efflux transporter AcrB pore domain, PN1, PN2, PC1 and PC2 subdomains"/>
    <property type="match status" value="3"/>
</dbReference>
<feature type="transmembrane region" description="Helical" evidence="2">
    <location>
        <begin position="996"/>
        <end position="1018"/>
    </location>
</feature>
<evidence type="ECO:0000313" key="4">
    <source>
        <dbReference type="Proteomes" id="UP001157946"/>
    </source>
</evidence>
<dbReference type="PANTHER" id="PTHR32063">
    <property type="match status" value="1"/>
</dbReference>
<feature type="transmembrane region" description="Helical" evidence="2">
    <location>
        <begin position="1051"/>
        <end position="1072"/>
    </location>
</feature>
<feature type="transmembrane region" description="Helical" evidence="2">
    <location>
        <begin position="587"/>
        <end position="609"/>
    </location>
</feature>
<reference evidence="3" key="1">
    <citation type="submission" date="2017-05" db="EMBL/GenBank/DDBJ databases">
        <authorList>
            <person name="Varghese N."/>
            <person name="Submissions S."/>
        </authorList>
    </citation>
    <scope>NUCLEOTIDE SEQUENCE</scope>
    <source>
        <strain evidence="3">DSM 45262</strain>
    </source>
</reference>
<feature type="transmembrane region" description="Helical" evidence="2">
    <location>
        <begin position="1100"/>
        <end position="1118"/>
    </location>
</feature>
<dbReference type="Gene3D" id="1.20.1640.10">
    <property type="entry name" value="Multidrug efflux transporter AcrB transmembrane domain"/>
    <property type="match status" value="3"/>
</dbReference>
<dbReference type="SUPFAM" id="SSF82866">
    <property type="entry name" value="Multidrug efflux transporter AcrB transmembrane domain"/>
    <property type="match status" value="2"/>
</dbReference>
<keyword evidence="2" id="KW-0812">Transmembrane</keyword>
<accession>A0AA45WRJ0</accession>
<dbReference type="InterPro" id="IPR027463">
    <property type="entry name" value="AcrB_DN_DC_subdom"/>
</dbReference>
<feature type="compositionally biased region" description="Low complexity" evidence="1">
    <location>
        <begin position="361"/>
        <end position="379"/>
    </location>
</feature>
<dbReference type="Gene3D" id="3.30.70.1430">
    <property type="entry name" value="Multidrug efflux transporter AcrB pore domain"/>
    <property type="match status" value="2"/>
</dbReference>
<dbReference type="SUPFAM" id="SSF82714">
    <property type="entry name" value="Multidrug efflux transporter AcrB TolC docking domain, DN and DC subdomains"/>
    <property type="match status" value="2"/>
</dbReference>
<dbReference type="GO" id="GO:0042910">
    <property type="term" value="F:xenobiotic transmembrane transporter activity"/>
    <property type="evidence" value="ECO:0007669"/>
    <property type="project" value="TreeGrafter"/>
</dbReference>
<dbReference type="EMBL" id="FXTU01000008">
    <property type="protein sequence ID" value="SMP31534.1"/>
    <property type="molecule type" value="Genomic_DNA"/>
</dbReference>
<dbReference type="Gene3D" id="3.30.2090.10">
    <property type="entry name" value="Multidrug efflux transporter AcrB TolC docking domain, DN and DC subdomains"/>
    <property type="match status" value="3"/>
</dbReference>
<comment type="caution">
    <text evidence="3">The sequence shown here is derived from an EMBL/GenBank/DDBJ whole genome shotgun (WGS) entry which is preliminary data.</text>
</comment>
<dbReference type="InterPro" id="IPR001036">
    <property type="entry name" value="Acrflvin-R"/>
</dbReference>
<feature type="transmembrane region" description="Helical" evidence="2">
    <location>
        <begin position="669"/>
        <end position="690"/>
    </location>
</feature>
<protein>
    <submittedName>
        <fullName evidence="3">Hydrophobic/amphiphilic exporter-1, HAE1 family</fullName>
    </submittedName>
</protein>
<keyword evidence="2" id="KW-0472">Membrane</keyword>
<gene>
    <name evidence="3" type="ORF">SAMN06265361_10826</name>
</gene>
<dbReference type="Pfam" id="PF00873">
    <property type="entry name" value="ACR_tran"/>
    <property type="match status" value="2"/>
</dbReference>
<dbReference type="Gene3D" id="3.30.70.1440">
    <property type="entry name" value="Multidrug efflux transporter AcrB pore domain"/>
    <property type="match status" value="1"/>
</dbReference>
<keyword evidence="2" id="KW-1133">Transmembrane helix</keyword>
<feature type="region of interest" description="Disordered" evidence="1">
    <location>
        <begin position="359"/>
        <end position="392"/>
    </location>
</feature>
<feature type="transmembrane region" description="Helical" evidence="2">
    <location>
        <begin position="615"/>
        <end position="638"/>
    </location>
</feature>
<feature type="transmembrane region" description="Helical" evidence="2">
    <location>
        <begin position="12"/>
        <end position="30"/>
    </location>
</feature>
<keyword evidence="4" id="KW-1185">Reference proteome</keyword>
<sequence length="1169" mass="125044">MNWLTRFSVRNVAAVLILTLLISGGGLYTATQLKMESMPDISFPVVVAITPYPGASPEDISKKVTDPIEKAVRGMKGLQKLNSVTADSTSVIVAQFDFDVDLDKAEQEMESLISKVRLPEDVQDTVFNRFGFNTTPVVSLSVSSKDKTAAQLERLINDKVKPALEGVNGVGEVQVKGEGPKAVYIRLKPEQLKKYNLSAQAVQQALQSANMSLPLGDLSTDGIELPVRIDQKITSVDQLRNYELTVPPNQMEGMQQAFDQIGQGFQTMGQQMGALGQAVGGLGNAVNGIGQAVNGLGQGVAGLSRAQATQADLVAKLIGLQIALNNEMSKPEPDMKKVGQLYGAINGVKTGLTRLSDQLSKVKGPSSKKVPGMKMPKGKASTLRPAGKPKQPKLAEAEIKTVKLGDIASITESAAEQSLITRTNGKPSVNIDIIKDQDANIVEVADGIFAKLGQLTKEHPELKVITLYDQSKSVKASIHSMVREGLLGALFASVIILIFLRDFRMTLISIVSIPVSVLATLILLKQADITLNIMTLGGMAVAIGRVVDDSIVVIENIHRHLMRNADRSVNIIQVATKEVGAAITSSTLTTVAVFIPLGFVTGIVGEVFYPFALTVAFSLLCSLVVAVTVVPVLSKLMLLRGTPMRHKRAESRMAHWYRKSLAWALNHKATVMSLSTVLLVASLFLIPLVGTSFLPAEKDKALRVTVELPSGTELQQTDKLSKQIEQLLRKHKEVGVISTTVGSMAGQLGADGSIGSANRSTMVVILDDNTNMEPFLADVRNQVKPLAEEHKAEINVTEMSSMGVHGGGINASVRGDNMADVKRVTDELTAKLKSVDGLTNVSNNLSAQKEIVTLQVDEAKAAKKGLVAQQVAMSVRGLLQADKVMEIEQGNEAQEVKLGLEKEGLASVEQLKKVEILSQTGDMIRLDEIATLKVEKGPVSIQKEDGQLYASVTGDVMVKDTGAVSREVMDIISKMKKPSGVTIKLGGDTEEMNKSFAQLGVAMIVAIFAVYLVMLIAFGEATAPFTILFSLPFAVIGGLVGLYVADQPISVSAMIGALMLIGIVVTNAIVLIDRVMQKRKEGWETTEALLEAAGTRLRPILMTALATVCALLPLGLGYGEGTLLSQGLAVVVIGGLLSSTLLTLFIVPIMYQLFAGLQARFGSKKEKEA</sequence>
<feature type="transmembrane region" description="Helical" evidence="2">
    <location>
        <begin position="506"/>
        <end position="524"/>
    </location>
</feature>
<evidence type="ECO:0000313" key="3">
    <source>
        <dbReference type="EMBL" id="SMP31534.1"/>
    </source>
</evidence>
<feature type="transmembrane region" description="Helical" evidence="2">
    <location>
        <begin position="1025"/>
        <end position="1045"/>
    </location>
</feature>
<dbReference type="Gene3D" id="3.30.70.1320">
    <property type="entry name" value="Multidrug efflux transporter AcrB pore domain like"/>
    <property type="match status" value="2"/>
</dbReference>
<dbReference type="GO" id="GO:0005886">
    <property type="term" value="C:plasma membrane"/>
    <property type="evidence" value="ECO:0007669"/>
    <property type="project" value="TreeGrafter"/>
</dbReference>
<evidence type="ECO:0000256" key="1">
    <source>
        <dbReference type="SAM" id="MobiDB-lite"/>
    </source>
</evidence>
<dbReference type="Proteomes" id="UP001157946">
    <property type="component" value="Unassembled WGS sequence"/>
</dbReference>
<proteinExistence type="predicted"/>
<dbReference type="AlphaFoldDB" id="A0AA45WRJ0"/>
<feature type="transmembrane region" description="Helical" evidence="2">
    <location>
        <begin position="1130"/>
        <end position="1154"/>
    </location>
</feature>
<organism evidence="3 4">
    <name type="scientific">Laceyella tengchongensis</name>
    <dbReference type="NCBI Taxonomy" id="574699"/>
    <lineage>
        <taxon>Bacteria</taxon>
        <taxon>Bacillati</taxon>
        <taxon>Bacillota</taxon>
        <taxon>Bacilli</taxon>
        <taxon>Bacillales</taxon>
        <taxon>Thermoactinomycetaceae</taxon>
        <taxon>Laceyella</taxon>
    </lineage>
</organism>
<dbReference type="PANTHER" id="PTHR32063:SF0">
    <property type="entry name" value="SWARMING MOTILITY PROTEIN SWRC"/>
    <property type="match status" value="1"/>
</dbReference>
<name>A0AA45WRJ0_9BACL</name>
<dbReference type="RefSeq" id="WP_284724566.1">
    <property type="nucleotide sequence ID" value="NZ_FXTU01000008.1"/>
</dbReference>